<evidence type="ECO:0000313" key="2">
    <source>
        <dbReference type="Proteomes" id="UP000827872"/>
    </source>
</evidence>
<gene>
    <name evidence="1" type="ORF">K3G42_024211</name>
</gene>
<reference evidence="1" key="1">
    <citation type="submission" date="2021-08" db="EMBL/GenBank/DDBJ databases">
        <title>The first chromosome-level gecko genome reveals the dynamic sex chromosomes of Neotropical dwarf geckos (Sphaerodactylidae: Sphaerodactylus).</title>
        <authorList>
            <person name="Pinto B.J."/>
            <person name="Keating S.E."/>
            <person name="Gamble T."/>
        </authorList>
    </citation>
    <scope>NUCLEOTIDE SEQUENCE</scope>
    <source>
        <strain evidence="1">TG3544</strain>
    </source>
</reference>
<proteinExistence type="predicted"/>
<comment type="caution">
    <text evidence="1">The sequence shown here is derived from an EMBL/GenBank/DDBJ whole genome shotgun (WGS) entry which is preliminary data.</text>
</comment>
<name>A0ACB8GAW2_9SAUR</name>
<dbReference type="EMBL" id="CM037614">
    <property type="protein sequence ID" value="KAH8016903.1"/>
    <property type="molecule type" value="Genomic_DNA"/>
</dbReference>
<keyword evidence="2" id="KW-1185">Reference proteome</keyword>
<dbReference type="Proteomes" id="UP000827872">
    <property type="component" value="Linkage Group LG01"/>
</dbReference>
<evidence type="ECO:0000313" key="1">
    <source>
        <dbReference type="EMBL" id="KAH8016903.1"/>
    </source>
</evidence>
<accession>A0ACB8GAW2</accession>
<organism evidence="1 2">
    <name type="scientific">Sphaerodactylus townsendi</name>
    <dbReference type="NCBI Taxonomy" id="933632"/>
    <lineage>
        <taxon>Eukaryota</taxon>
        <taxon>Metazoa</taxon>
        <taxon>Chordata</taxon>
        <taxon>Craniata</taxon>
        <taxon>Vertebrata</taxon>
        <taxon>Euteleostomi</taxon>
        <taxon>Lepidosauria</taxon>
        <taxon>Squamata</taxon>
        <taxon>Bifurcata</taxon>
        <taxon>Gekkota</taxon>
        <taxon>Sphaerodactylidae</taxon>
        <taxon>Sphaerodactylus</taxon>
    </lineage>
</organism>
<sequence length="183" mass="19574">MMAEGGGGGPRQKALSLLEAARCRYESLQISDDVFGESGQDSSGNPFYSTTADSASEEEDDERPAAEGEGGHRGRTGGRPGSKAAAEQQLLQAQGGSEATCSSPVEQQQKVTEEEEEDQRGWSQRLRDTTTPSFKDTSVSGSSDKPNKLSVKRARQGRAGSLFQVFVRDAGFPELIRQPSSDV</sequence>
<protein>
    <submittedName>
        <fullName evidence="1">Uncharacterized protein</fullName>
    </submittedName>
</protein>